<proteinExistence type="predicted"/>
<evidence type="ECO:0000313" key="1">
    <source>
        <dbReference type="EMBL" id="KAL2788600.1"/>
    </source>
</evidence>
<keyword evidence="2" id="KW-1185">Reference proteome</keyword>
<accession>A0ABR4FZA3</accession>
<evidence type="ECO:0000313" key="2">
    <source>
        <dbReference type="Proteomes" id="UP001610563"/>
    </source>
</evidence>
<gene>
    <name evidence="1" type="ORF">BJX66DRAFT_308429</name>
</gene>
<comment type="caution">
    <text evidence="1">The sequence shown here is derived from an EMBL/GenBank/DDBJ whole genome shotgun (WGS) entry which is preliminary data.</text>
</comment>
<dbReference type="EMBL" id="JBFTWV010000076">
    <property type="protein sequence ID" value="KAL2788600.1"/>
    <property type="molecule type" value="Genomic_DNA"/>
</dbReference>
<sequence>LRRPYGGSRGRMRVSVGLERESIMPGSYPGPQELPGAVSPIISLPVRLA</sequence>
<name>A0ABR4FZA3_9EURO</name>
<protein>
    <submittedName>
        <fullName evidence="1">Uncharacterized protein</fullName>
    </submittedName>
</protein>
<organism evidence="1 2">
    <name type="scientific">Aspergillus keveii</name>
    <dbReference type="NCBI Taxonomy" id="714993"/>
    <lineage>
        <taxon>Eukaryota</taxon>
        <taxon>Fungi</taxon>
        <taxon>Dikarya</taxon>
        <taxon>Ascomycota</taxon>
        <taxon>Pezizomycotina</taxon>
        <taxon>Eurotiomycetes</taxon>
        <taxon>Eurotiomycetidae</taxon>
        <taxon>Eurotiales</taxon>
        <taxon>Aspergillaceae</taxon>
        <taxon>Aspergillus</taxon>
        <taxon>Aspergillus subgen. Nidulantes</taxon>
    </lineage>
</organism>
<feature type="non-terminal residue" evidence="1">
    <location>
        <position position="1"/>
    </location>
</feature>
<reference evidence="1 2" key="1">
    <citation type="submission" date="2024-07" db="EMBL/GenBank/DDBJ databases">
        <title>Section-level genome sequencing and comparative genomics of Aspergillus sections Usti and Cavernicolus.</title>
        <authorList>
            <consortium name="Lawrence Berkeley National Laboratory"/>
            <person name="Nybo J.L."/>
            <person name="Vesth T.C."/>
            <person name="Theobald S."/>
            <person name="Frisvad J.C."/>
            <person name="Larsen T.O."/>
            <person name="Kjaerboelling I."/>
            <person name="Rothschild-Mancinelli K."/>
            <person name="Lyhne E.K."/>
            <person name="Kogle M.E."/>
            <person name="Barry K."/>
            <person name="Clum A."/>
            <person name="Na H."/>
            <person name="Ledsgaard L."/>
            <person name="Lin J."/>
            <person name="Lipzen A."/>
            <person name="Kuo A."/>
            <person name="Riley R."/>
            <person name="Mondo S."/>
            <person name="Labutti K."/>
            <person name="Haridas S."/>
            <person name="Pangalinan J."/>
            <person name="Salamov A.A."/>
            <person name="Simmons B.A."/>
            <person name="Magnuson J.K."/>
            <person name="Chen J."/>
            <person name="Drula E."/>
            <person name="Henrissat B."/>
            <person name="Wiebenga A."/>
            <person name="Lubbers R.J."/>
            <person name="Gomes A.C."/>
            <person name="Makela M.R."/>
            <person name="Stajich J."/>
            <person name="Grigoriev I.V."/>
            <person name="Mortensen U.H."/>
            <person name="De Vries R.P."/>
            <person name="Baker S.E."/>
            <person name="Andersen M.R."/>
        </authorList>
    </citation>
    <scope>NUCLEOTIDE SEQUENCE [LARGE SCALE GENOMIC DNA]</scope>
    <source>
        <strain evidence="1 2">CBS 209.92</strain>
    </source>
</reference>
<dbReference type="Proteomes" id="UP001610563">
    <property type="component" value="Unassembled WGS sequence"/>
</dbReference>